<organism evidence="8 9">
    <name type="scientific">Polycladomyces abyssicola</name>
    <dbReference type="NCBI Taxonomy" id="1125966"/>
    <lineage>
        <taxon>Bacteria</taxon>
        <taxon>Bacillati</taxon>
        <taxon>Bacillota</taxon>
        <taxon>Bacilli</taxon>
        <taxon>Bacillales</taxon>
        <taxon>Thermoactinomycetaceae</taxon>
        <taxon>Polycladomyces</taxon>
    </lineage>
</organism>
<evidence type="ECO:0000259" key="6">
    <source>
        <dbReference type="PROSITE" id="PS51077"/>
    </source>
</evidence>
<dbReference type="SMART" id="SM00346">
    <property type="entry name" value="HTH_ICLR"/>
    <property type="match status" value="1"/>
</dbReference>
<protein>
    <recommendedName>
        <fullName evidence="5">Glycerol operon regulatory protein</fullName>
    </recommendedName>
</protein>
<dbReference type="PROSITE" id="PS51077">
    <property type="entry name" value="HTH_ICLR"/>
    <property type="match status" value="1"/>
</dbReference>
<comment type="function">
    <text evidence="4">May be an activator protein for the gylABX operon.</text>
</comment>
<dbReference type="InterPro" id="IPR036388">
    <property type="entry name" value="WH-like_DNA-bd_sf"/>
</dbReference>
<accession>A0A8D5UCV9</accession>
<evidence type="ECO:0000256" key="2">
    <source>
        <dbReference type="ARBA" id="ARBA00023125"/>
    </source>
</evidence>
<dbReference type="InterPro" id="IPR014757">
    <property type="entry name" value="Tscrpt_reg_IclR_C"/>
</dbReference>
<dbReference type="GO" id="GO:0003700">
    <property type="term" value="F:DNA-binding transcription factor activity"/>
    <property type="evidence" value="ECO:0007669"/>
    <property type="project" value="TreeGrafter"/>
</dbReference>
<evidence type="ECO:0000256" key="5">
    <source>
        <dbReference type="ARBA" id="ARBA00070406"/>
    </source>
</evidence>
<sequence>MAEDKKMTVRAAERALDILLCFVDQPELGLTEIAHRTSINKSTVFRLLATLESKGFVTRNPDTEKYKLGFRVWELAANMDHSDDPAVLFLPEMERLRDQVDETVSLYIRDGLERIRVQAVESKQTIRRVAPVGARMPLSVGASSKVLVAYADPIVQKEVLADPDWPQTVDRAQYQKQLEEIRETGYAISIEEREAGTSAIAVPIFNRAGRIVAALAVSGPVGRWTPDRMKQFAPLITAAAERMGKMLWK</sequence>
<evidence type="ECO:0000256" key="1">
    <source>
        <dbReference type="ARBA" id="ARBA00023015"/>
    </source>
</evidence>
<dbReference type="KEGG" id="pabs:JIR001_05020"/>
<dbReference type="SUPFAM" id="SSF46785">
    <property type="entry name" value="Winged helix' DNA-binding domain"/>
    <property type="match status" value="1"/>
</dbReference>
<feature type="domain" description="IclR-ED" evidence="7">
    <location>
        <begin position="71"/>
        <end position="249"/>
    </location>
</feature>
<dbReference type="InterPro" id="IPR050707">
    <property type="entry name" value="HTH_MetabolicPath_Reg"/>
</dbReference>
<keyword evidence="3" id="KW-0804">Transcription</keyword>
<dbReference type="FunFam" id="1.10.10.10:FF:000056">
    <property type="entry name" value="IclR family transcriptional regulator"/>
    <property type="match status" value="1"/>
</dbReference>
<dbReference type="InterPro" id="IPR029016">
    <property type="entry name" value="GAF-like_dom_sf"/>
</dbReference>
<dbReference type="EMBL" id="AP024601">
    <property type="protein sequence ID" value="BCU80719.1"/>
    <property type="molecule type" value="Genomic_DNA"/>
</dbReference>
<name>A0A8D5UCV9_9BACL</name>
<evidence type="ECO:0000259" key="7">
    <source>
        <dbReference type="PROSITE" id="PS51078"/>
    </source>
</evidence>
<dbReference type="Pfam" id="PF01614">
    <property type="entry name" value="IclR_C"/>
    <property type="match status" value="1"/>
</dbReference>
<dbReference type="Pfam" id="PF09339">
    <property type="entry name" value="HTH_IclR"/>
    <property type="match status" value="1"/>
</dbReference>
<gene>
    <name evidence="8" type="ORF">JIR001_05020</name>
</gene>
<keyword evidence="2" id="KW-0238">DNA-binding</keyword>
<dbReference type="GO" id="GO:0003677">
    <property type="term" value="F:DNA binding"/>
    <property type="evidence" value="ECO:0007669"/>
    <property type="project" value="UniProtKB-KW"/>
</dbReference>
<evidence type="ECO:0000313" key="9">
    <source>
        <dbReference type="Proteomes" id="UP000677436"/>
    </source>
</evidence>
<evidence type="ECO:0000256" key="3">
    <source>
        <dbReference type="ARBA" id="ARBA00023163"/>
    </source>
</evidence>
<dbReference type="Gene3D" id="1.10.10.10">
    <property type="entry name" value="Winged helix-like DNA-binding domain superfamily/Winged helix DNA-binding domain"/>
    <property type="match status" value="1"/>
</dbReference>
<dbReference type="InterPro" id="IPR005471">
    <property type="entry name" value="Tscrpt_reg_IclR_N"/>
</dbReference>
<dbReference type="Gene3D" id="3.30.450.40">
    <property type="match status" value="1"/>
</dbReference>
<keyword evidence="1" id="KW-0805">Transcription regulation</keyword>
<dbReference type="PANTHER" id="PTHR30136">
    <property type="entry name" value="HELIX-TURN-HELIX TRANSCRIPTIONAL REGULATOR, ICLR FAMILY"/>
    <property type="match status" value="1"/>
</dbReference>
<dbReference type="RefSeq" id="WP_246512173.1">
    <property type="nucleotide sequence ID" value="NZ_AP024601.1"/>
</dbReference>
<dbReference type="AlphaFoldDB" id="A0A8D5UCV9"/>
<evidence type="ECO:0000313" key="8">
    <source>
        <dbReference type="EMBL" id="BCU80719.1"/>
    </source>
</evidence>
<evidence type="ECO:0000256" key="4">
    <source>
        <dbReference type="ARBA" id="ARBA00058938"/>
    </source>
</evidence>
<reference evidence="8" key="2">
    <citation type="journal article" date="2021" name="Microbiol. Resour. Announc.">
        <title>Complete Genome Sequence of Polycladomyces abyssicola JIR-001T, Isolated from Hemipelagic Sediment in Deep Seawater.</title>
        <authorList>
            <person name="Tsubouchi T."/>
            <person name="Kaneko Y."/>
        </authorList>
    </citation>
    <scope>NUCLEOTIDE SEQUENCE</scope>
    <source>
        <strain evidence="8">JIR-001</strain>
    </source>
</reference>
<keyword evidence="9" id="KW-1185">Reference proteome</keyword>
<reference evidence="8" key="1">
    <citation type="journal article" date="2013" name="Int. J. Syst. Evol. Microbiol.">
        <title>Polycladomyces abyssicola gen. nov., sp. nov., a thermophilic filamentous bacterium isolated from hemipelagic sediment.</title>
        <authorList>
            <person name="Tsubouchi T."/>
            <person name="Shimane Y."/>
            <person name="Mori K."/>
            <person name="Usui K."/>
            <person name="Hiraki T."/>
            <person name="Tame A."/>
            <person name="Uematsu K."/>
            <person name="Maruyama T."/>
            <person name="Hatada Y."/>
        </authorList>
    </citation>
    <scope>NUCLEOTIDE SEQUENCE</scope>
    <source>
        <strain evidence="8">JIR-001</strain>
    </source>
</reference>
<dbReference type="InterPro" id="IPR036390">
    <property type="entry name" value="WH_DNA-bd_sf"/>
</dbReference>
<feature type="domain" description="HTH iclR-type" evidence="6">
    <location>
        <begin position="9"/>
        <end position="70"/>
    </location>
</feature>
<dbReference type="SUPFAM" id="SSF55781">
    <property type="entry name" value="GAF domain-like"/>
    <property type="match status" value="1"/>
</dbReference>
<dbReference type="Proteomes" id="UP000677436">
    <property type="component" value="Chromosome"/>
</dbReference>
<dbReference type="PANTHER" id="PTHR30136:SF39">
    <property type="entry name" value="TRANSCRIPTIONAL REGULATORY PROTEIN"/>
    <property type="match status" value="1"/>
</dbReference>
<proteinExistence type="predicted"/>
<dbReference type="GO" id="GO:0045892">
    <property type="term" value="P:negative regulation of DNA-templated transcription"/>
    <property type="evidence" value="ECO:0007669"/>
    <property type="project" value="TreeGrafter"/>
</dbReference>
<dbReference type="PROSITE" id="PS51078">
    <property type="entry name" value="ICLR_ED"/>
    <property type="match status" value="1"/>
</dbReference>